<dbReference type="GO" id="GO:0004222">
    <property type="term" value="F:metalloendopeptidase activity"/>
    <property type="evidence" value="ECO:0007669"/>
    <property type="project" value="TreeGrafter"/>
</dbReference>
<feature type="region of interest" description="Disordered" evidence="2">
    <location>
        <begin position="67"/>
        <end position="88"/>
    </location>
</feature>
<dbReference type="Pfam" id="PF01551">
    <property type="entry name" value="Peptidase_M23"/>
    <property type="match status" value="1"/>
</dbReference>
<reference evidence="4 5" key="1">
    <citation type="submission" date="2019-04" db="EMBL/GenBank/DDBJ databases">
        <title>Microbes associate with the intestines of laboratory mice.</title>
        <authorList>
            <person name="Navarre W."/>
            <person name="Wong E."/>
            <person name="Huang K."/>
            <person name="Tropini C."/>
            <person name="Ng K."/>
            <person name="Yu B."/>
        </authorList>
    </citation>
    <scope>NUCLEOTIDE SEQUENCE [LARGE SCALE GENOMIC DNA]</scope>
    <source>
        <strain evidence="4 5">NM46_B2-13</strain>
    </source>
</reference>
<dbReference type="InterPro" id="IPR011055">
    <property type="entry name" value="Dup_hybrid_motif"/>
</dbReference>
<evidence type="ECO:0000313" key="5">
    <source>
        <dbReference type="Proteomes" id="UP000309893"/>
    </source>
</evidence>
<dbReference type="Proteomes" id="UP000309893">
    <property type="component" value="Unassembled WGS sequence"/>
</dbReference>
<gene>
    <name evidence="4" type="ORF">E5344_09950</name>
</gene>
<evidence type="ECO:0000259" key="3">
    <source>
        <dbReference type="Pfam" id="PF01551"/>
    </source>
</evidence>
<keyword evidence="1" id="KW-0732">Signal</keyword>
<dbReference type="OrthoDB" id="1099523at2"/>
<accession>A0A4S2D5M1</accession>
<dbReference type="CDD" id="cd12797">
    <property type="entry name" value="M23_peptidase"/>
    <property type="match status" value="1"/>
</dbReference>
<evidence type="ECO:0000313" key="4">
    <source>
        <dbReference type="EMBL" id="TGY36918.1"/>
    </source>
</evidence>
<feature type="domain" description="M23ase beta-sheet core" evidence="3">
    <location>
        <begin position="372"/>
        <end position="472"/>
    </location>
</feature>
<dbReference type="AlphaFoldDB" id="A0A4S2D5M1"/>
<dbReference type="InterPro" id="IPR016047">
    <property type="entry name" value="M23ase_b-sheet_dom"/>
</dbReference>
<dbReference type="PANTHER" id="PTHR21666:SF289">
    <property type="entry name" value="L-ALA--D-GLU ENDOPEPTIDASE"/>
    <property type="match status" value="1"/>
</dbReference>
<organism evidence="4 5">
    <name type="scientific">Microbacterium laevaniformans</name>
    <dbReference type="NCBI Taxonomy" id="36807"/>
    <lineage>
        <taxon>Bacteria</taxon>
        <taxon>Bacillati</taxon>
        <taxon>Actinomycetota</taxon>
        <taxon>Actinomycetes</taxon>
        <taxon>Micrococcales</taxon>
        <taxon>Microbacteriaceae</taxon>
        <taxon>Microbacterium</taxon>
    </lineage>
</organism>
<feature type="region of interest" description="Disordered" evidence="2">
    <location>
        <begin position="1"/>
        <end position="31"/>
    </location>
</feature>
<sequence length="488" mass="49475">MTPDTPAADATPLRRASRRPELAAAPTGPGALTRAEYRRLAAQAAAAAPAETVPLGAPAVVAEAAQPVAPVESAPAEPSLAEPSPAEPSLAESVVADVAAAIVAETAVGAQPDEASRRRLRRAARAVFESVATEDASALDVTPHAAPASPVAVEQGTDVVPAPVADQLPNDSAFVAASEPCALDEFEFAARLFSFTGETPVQQPSSVSAEPAQPVAAAEAVVHVAGRRRPRGAAIAKRVAAASFSVGVMAVVGLLAVGTTTPAAAIASASESSNTAAQPTAVTASQKLTKSSDAGQIQAFVASGTDAPTALDRPESYNVTSMSELAAESGVRLFANTWVNDPSSPIQYPFPVGVPISAAFGSIAYLSEFATPHNGVDLTPGEGAEIHAVAAGTVRIATESGGDYGVTVLIDHIIDGQLVSTRYGHMQYGSLQVKVGDRVTAGQVIGRVGQTGKATGPHLHLEVLLGGTTRIDPMPWLAEHTKPGHTVG</sequence>
<dbReference type="EMBL" id="SRYO01000005">
    <property type="protein sequence ID" value="TGY36918.1"/>
    <property type="molecule type" value="Genomic_DNA"/>
</dbReference>
<dbReference type="RefSeq" id="WP_135949516.1">
    <property type="nucleotide sequence ID" value="NZ_CP158846.1"/>
</dbReference>
<proteinExistence type="predicted"/>
<name>A0A4S2D5M1_9MICO</name>
<evidence type="ECO:0000256" key="2">
    <source>
        <dbReference type="SAM" id="MobiDB-lite"/>
    </source>
</evidence>
<evidence type="ECO:0000256" key="1">
    <source>
        <dbReference type="ARBA" id="ARBA00022729"/>
    </source>
</evidence>
<protein>
    <submittedName>
        <fullName evidence="4">M23 family peptidase</fullName>
    </submittedName>
</protein>
<dbReference type="SUPFAM" id="SSF51261">
    <property type="entry name" value="Duplicated hybrid motif"/>
    <property type="match status" value="1"/>
</dbReference>
<comment type="caution">
    <text evidence="4">The sequence shown here is derived from an EMBL/GenBank/DDBJ whole genome shotgun (WGS) entry which is preliminary data.</text>
</comment>
<dbReference type="Gene3D" id="2.70.70.10">
    <property type="entry name" value="Glucose Permease (Domain IIA)"/>
    <property type="match status" value="1"/>
</dbReference>
<dbReference type="PANTHER" id="PTHR21666">
    <property type="entry name" value="PEPTIDASE-RELATED"/>
    <property type="match status" value="1"/>
</dbReference>
<dbReference type="InterPro" id="IPR050570">
    <property type="entry name" value="Cell_wall_metabolism_enzyme"/>
</dbReference>